<keyword evidence="1" id="KW-0378">Hydrolase</keyword>
<name>A0A879R408_9CAUD</name>
<accession>A0A879R408</accession>
<dbReference type="Pfam" id="PF02945">
    <property type="entry name" value="Endonuclease_7"/>
    <property type="match status" value="1"/>
</dbReference>
<proteinExistence type="predicted"/>
<evidence type="ECO:0000313" key="1">
    <source>
        <dbReference type="EMBL" id="QPX48190.1"/>
    </source>
</evidence>
<reference evidence="1" key="1">
    <citation type="submission" date="2020-09" db="EMBL/GenBank/DDBJ databases">
        <authorList>
            <person name="Zhang D."/>
            <person name="Hatherill J.R."/>
            <person name="Ramirez J.F."/>
            <person name="Edinger B."/>
            <person name="Balarin R."/>
            <person name="Sullivan A."/>
            <person name="Humpal K.M."/>
            <person name="Guseva A."/>
            <person name="Butela K.A."/>
            <person name="Garlena R.A."/>
            <person name="Russell D.A."/>
            <person name="Pope W.H."/>
            <person name="Jacobs-Sera D."/>
            <person name="Hatfull G.F."/>
        </authorList>
    </citation>
    <scope>NUCLEOTIDE SEQUENCE</scope>
</reference>
<organism evidence="1 2">
    <name type="scientific">Synechococcus phage S-SRM01</name>
    <dbReference type="NCBI Taxonomy" id="2781608"/>
    <lineage>
        <taxon>Viruses</taxon>
        <taxon>Duplodnaviria</taxon>
        <taxon>Heunggongvirae</taxon>
        <taxon>Uroviricota</taxon>
        <taxon>Caudoviricetes</taxon>
        <taxon>Pantevenvirales</taxon>
        <taxon>Kyanoviridae</taxon>
        <taxon>Serangoonvirus</taxon>
        <taxon>Serangoonvirus essarone</taxon>
    </lineage>
</organism>
<dbReference type="InterPro" id="IPR004211">
    <property type="entry name" value="Endonuclease_7"/>
</dbReference>
<dbReference type="GeneID" id="77946395"/>
<dbReference type="GO" id="GO:0004519">
    <property type="term" value="F:endonuclease activity"/>
    <property type="evidence" value="ECO:0007669"/>
    <property type="project" value="UniProtKB-KW"/>
</dbReference>
<sequence>MTTFIGKPCRKCGNTERYCSGNKPCVKCVKENSELRSKNGKRTEWSRKNKDKIYSKNNAHYHSLTPEQKTLRNRKQQVSLYGLTLEGYDAMLEKQNGVCAICSQKPDGNLHIDHNHQTNEVRGLLCKKCNIAIGLLNDDISLFTKAILYLT</sequence>
<keyword evidence="1" id="KW-0255">Endonuclease</keyword>
<protein>
    <submittedName>
        <fullName evidence="1">Endonuclease VII</fullName>
    </submittedName>
</protein>
<dbReference type="InterPro" id="IPR044925">
    <property type="entry name" value="His-Me_finger_sf"/>
</dbReference>
<keyword evidence="1" id="KW-0540">Nuclease</keyword>
<evidence type="ECO:0000313" key="2">
    <source>
        <dbReference type="Proteomes" id="UP000664915"/>
    </source>
</evidence>
<dbReference type="SUPFAM" id="SSF54060">
    <property type="entry name" value="His-Me finger endonucleases"/>
    <property type="match status" value="1"/>
</dbReference>
<dbReference type="Gene3D" id="3.40.1800.10">
    <property type="entry name" value="His-Me finger endonucleases"/>
    <property type="match status" value="1"/>
</dbReference>
<keyword evidence="2" id="KW-1185">Reference proteome</keyword>
<dbReference type="Proteomes" id="UP000664915">
    <property type="component" value="Segment"/>
</dbReference>
<dbReference type="KEGG" id="vg:77946395"/>
<dbReference type="InterPro" id="IPR038563">
    <property type="entry name" value="Endonuclease_7_sf"/>
</dbReference>
<dbReference type="EMBL" id="MW015081">
    <property type="protein sequence ID" value="QPX48190.1"/>
    <property type="molecule type" value="Genomic_DNA"/>
</dbReference>
<dbReference type="RefSeq" id="YP_010670200.1">
    <property type="nucleotide sequence ID" value="NC_070963.1"/>
</dbReference>